<keyword evidence="2" id="KW-1185">Reference proteome</keyword>
<organism evidence="1 2">
    <name type="scientific">Kineothrix sedimenti</name>
    <dbReference type="NCBI Taxonomy" id="3123317"/>
    <lineage>
        <taxon>Bacteria</taxon>
        <taxon>Bacillati</taxon>
        <taxon>Bacillota</taxon>
        <taxon>Clostridia</taxon>
        <taxon>Lachnospirales</taxon>
        <taxon>Lachnospiraceae</taxon>
        <taxon>Kineothrix</taxon>
    </lineage>
</organism>
<dbReference type="InterPro" id="IPR011990">
    <property type="entry name" value="TPR-like_helical_dom_sf"/>
</dbReference>
<dbReference type="EMBL" id="CP146256">
    <property type="protein sequence ID" value="XAH73849.1"/>
    <property type="molecule type" value="Genomic_DNA"/>
</dbReference>
<reference evidence="1 2" key="1">
    <citation type="submission" date="2024-02" db="EMBL/GenBank/DDBJ databases">
        <title>Bacterial strain from lacustrine sediment.</title>
        <authorList>
            <person name="Petit C."/>
            <person name="Fadhlaoui K."/>
        </authorList>
    </citation>
    <scope>NUCLEOTIDE SEQUENCE [LARGE SCALE GENOMIC DNA]</scope>
    <source>
        <strain evidence="1 2">IPX-CK</strain>
    </source>
</reference>
<name>A0ABZ3EW87_9FIRM</name>
<dbReference type="Proteomes" id="UP001451571">
    <property type="component" value="Chromosome"/>
</dbReference>
<sequence length="202" mass="23281">MKIPFFASFIIFIVWLAYELSKVRRRSEKREASFWEKEAQANHTRRKPLDGLNYITIPFEKLPMELLADDEKISECHRILGVLKDSPVVNFTGISNTELKLEYGAPNINLLMRYDENYTTLVSTLQKWALLLYEAGYAAEAKNILEFAVSTDTDVSGTYRLLASIYTKEGQTGKIEDLLKRAENLRSGSKDTIVRILRESYR</sequence>
<dbReference type="Gene3D" id="1.25.40.10">
    <property type="entry name" value="Tetratricopeptide repeat domain"/>
    <property type="match status" value="1"/>
</dbReference>
<evidence type="ECO:0008006" key="3">
    <source>
        <dbReference type="Google" id="ProtNLM"/>
    </source>
</evidence>
<evidence type="ECO:0000313" key="1">
    <source>
        <dbReference type="EMBL" id="XAH73849.1"/>
    </source>
</evidence>
<proteinExistence type="predicted"/>
<protein>
    <recommendedName>
        <fullName evidence="3">Tetratricopeptide repeat protein</fullName>
    </recommendedName>
</protein>
<dbReference type="RefSeq" id="WP_342757450.1">
    <property type="nucleotide sequence ID" value="NZ_CP146256.1"/>
</dbReference>
<gene>
    <name evidence="1" type="ORF">V6984_20460</name>
</gene>
<evidence type="ECO:0000313" key="2">
    <source>
        <dbReference type="Proteomes" id="UP001451571"/>
    </source>
</evidence>
<accession>A0ABZ3EW87</accession>